<feature type="transmembrane region" description="Helical" evidence="9">
    <location>
        <begin position="6"/>
        <end position="28"/>
    </location>
</feature>
<evidence type="ECO:0000259" key="10">
    <source>
        <dbReference type="Pfam" id="PF07885"/>
    </source>
</evidence>
<dbReference type="InterPro" id="IPR013099">
    <property type="entry name" value="K_chnl_dom"/>
</dbReference>
<dbReference type="PRINTS" id="PR01333">
    <property type="entry name" value="2POREKCHANEL"/>
</dbReference>
<dbReference type="InterPro" id="IPR003280">
    <property type="entry name" value="2pore_dom_K_chnl"/>
</dbReference>
<keyword evidence="12" id="KW-1185">Reference proteome</keyword>
<evidence type="ECO:0000256" key="2">
    <source>
        <dbReference type="ARBA" id="ARBA00022448"/>
    </source>
</evidence>
<keyword evidence="4 9" id="KW-1133">Transmembrane helix</keyword>
<comment type="similarity">
    <text evidence="8">Belongs to the two pore domain potassium channel (TC 1.A.1.8) family.</text>
</comment>
<dbReference type="GO" id="GO:0005886">
    <property type="term" value="C:plasma membrane"/>
    <property type="evidence" value="ECO:0007669"/>
    <property type="project" value="TreeGrafter"/>
</dbReference>
<keyword evidence="7 8" id="KW-0407">Ion channel</keyword>
<dbReference type="PANTHER" id="PTHR11003:SF352">
    <property type="entry name" value="BCDNA.GH04802-RELATED"/>
    <property type="match status" value="1"/>
</dbReference>
<evidence type="ECO:0000256" key="1">
    <source>
        <dbReference type="ARBA" id="ARBA00004141"/>
    </source>
</evidence>
<reference evidence="11 12" key="1">
    <citation type="journal article" date="2024" name="Insects">
        <title>An Improved Chromosome-Level Genome Assembly of the Firefly Pyrocoelia pectoralis.</title>
        <authorList>
            <person name="Fu X."/>
            <person name="Meyer-Rochow V.B."/>
            <person name="Ballantyne L."/>
            <person name="Zhu X."/>
        </authorList>
    </citation>
    <scope>NUCLEOTIDE SEQUENCE [LARGE SCALE GENOMIC DNA]</scope>
    <source>
        <strain evidence="11">XCY_ONT2</strain>
    </source>
</reference>
<feature type="transmembrane region" description="Helical" evidence="9">
    <location>
        <begin position="230"/>
        <end position="254"/>
    </location>
</feature>
<feature type="transmembrane region" description="Helical" evidence="9">
    <location>
        <begin position="91"/>
        <end position="110"/>
    </location>
</feature>
<dbReference type="Pfam" id="PF07885">
    <property type="entry name" value="Ion_trans_2"/>
    <property type="match status" value="2"/>
</dbReference>
<gene>
    <name evidence="11" type="ORF">RI129_007633</name>
</gene>
<evidence type="ECO:0000256" key="8">
    <source>
        <dbReference type="RuleBase" id="RU003857"/>
    </source>
</evidence>
<keyword evidence="6 9" id="KW-0472">Membrane</keyword>
<name>A0AAN7VEG8_9COLE</name>
<keyword evidence="2 8" id="KW-0813">Transport</keyword>
<feature type="transmembrane region" description="Helical" evidence="9">
    <location>
        <begin position="122"/>
        <end position="144"/>
    </location>
</feature>
<evidence type="ECO:0000256" key="9">
    <source>
        <dbReference type="SAM" id="Phobius"/>
    </source>
</evidence>
<dbReference type="GO" id="GO:0030322">
    <property type="term" value="P:stabilization of membrane potential"/>
    <property type="evidence" value="ECO:0007669"/>
    <property type="project" value="TreeGrafter"/>
</dbReference>
<dbReference type="PANTHER" id="PTHR11003">
    <property type="entry name" value="POTASSIUM CHANNEL, SUBFAMILY K"/>
    <property type="match status" value="1"/>
</dbReference>
<evidence type="ECO:0000256" key="6">
    <source>
        <dbReference type="ARBA" id="ARBA00023136"/>
    </source>
</evidence>
<feature type="domain" description="Potassium channel" evidence="10">
    <location>
        <begin position="181"/>
        <end position="256"/>
    </location>
</feature>
<proteinExistence type="inferred from homology"/>
<evidence type="ECO:0000256" key="4">
    <source>
        <dbReference type="ARBA" id="ARBA00022989"/>
    </source>
</evidence>
<feature type="transmembrane region" description="Helical" evidence="9">
    <location>
        <begin position="165"/>
        <end position="194"/>
    </location>
</feature>
<dbReference type="GO" id="GO:0015271">
    <property type="term" value="F:outward rectifier potassium channel activity"/>
    <property type="evidence" value="ECO:0007669"/>
    <property type="project" value="TreeGrafter"/>
</dbReference>
<dbReference type="EMBL" id="JAVRBK010000005">
    <property type="protein sequence ID" value="KAK5643788.1"/>
    <property type="molecule type" value="Genomic_DNA"/>
</dbReference>
<keyword evidence="3 8" id="KW-0812">Transmembrane</keyword>
<dbReference type="Proteomes" id="UP001329430">
    <property type="component" value="Chromosome 5"/>
</dbReference>
<keyword evidence="5 8" id="KW-0406">Ion transport</keyword>
<evidence type="ECO:0000256" key="5">
    <source>
        <dbReference type="ARBA" id="ARBA00023065"/>
    </source>
</evidence>
<sequence>MMNKKQWLVFLCVFVCYLLLGAFVFYFIESKEEGRRILEEDKKKQEINDLIREKYPLNYQEELFIKISDYCKKSLGEASFESSTTNLNWSYYHSVFFVLTILSTIGYGNLSPTTTFTRAFMIIYGIVGIPINGIVIITLGDYFGKTFTNIYQRWRSKGHVHSYETLGLIGKILLSSIPGFALLIIVPSFIIVLYEGWRFDRAVEFAFGTLTTIGTGQLVPDVMGSEMVNLLYKCCLLIWIIIGLGYLAMVFGFITKGLQSNKMIKLEQKLRKNIKKTNKKIRKELRFLLNDFMFAQSYISPVYRERRINVMTKRNRTLSCPDLMRTIDNEINAKRRALSVVHPLNSTPANVGKSDTDLHNIDKIKTFESNISKEHNQLMKKVVNALADLNFTIEEDSATITSCDTHDSFDSENKEITKSDAMFCSTTGDEPKLRNLEEDVNEPESLFSKLKKTLRRSFRVKNLQGDVEVQFDDFSVKDKSARSIDDKSLSDFLRQLSIINFNEISQKGRKNCDSEPSETKNRRRLPIVPPLHRTSLISTVSSTDTDKKNFENIKTVRRYSATSKCNMYDSLILSNREVAPNTSSVC</sequence>
<evidence type="ECO:0000313" key="12">
    <source>
        <dbReference type="Proteomes" id="UP001329430"/>
    </source>
</evidence>
<comment type="subcellular location">
    <subcellularLocation>
        <location evidence="1">Membrane</location>
        <topology evidence="1">Multi-pass membrane protein</topology>
    </subcellularLocation>
</comment>
<evidence type="ECO:0000256" key="7">
    <source>
        <dbReference type="ARBA" id="ARBA00023303"/>
    </source>
</evidence>
<organism evidence="11 12">
    <name type="scientific">Pyrocoelia pectoralis</name>
    <dbReference type="NCBI Taxonomy" id="417401"/>
    <lineage>
        <taxon>Eukaryota</taxon>
        <taxon>Metazoa</taxon>
        <taxon>Ecdysozoa</taxon>
        <taxon>Arthropoda</taxon>
        <taxon>Hexapoda</taxon>
        <taxon>Insecta</taxon>
        <taxon>Pterygota</taxon>
        <taxon>Neoptera</taxon>
        <taxon>Endopterygota</taxon>
        <taxon>Coleoptera</taxon>
        <taxon>Polyphaga</taxon>
        <taxon>Elateriformia</taxon>
        <taxon>Elateroidea</taxon>
        <taxon>Lampyridae</taxon>
        <taxon>Lampyrinae</taxon>
        <taxon>Pyrocoelia</taxon>
    </lineage>
</organism>
<evidence type="ECO:0000256" key="3">
    <source>
        <dbReference type="ARBA" id="ARBA00022692"/>
    </source>
</evidence>
<evidence type="ECO:0000313" key="11">
    <source>
        <dbReference type="EMBL" id="KAK5643788.1"/>
    </source>
</evidence>
<protein>
    <recommendedName>
        <fullName evidence="10">Potassium channel domain-containing protein</fullName>
    </recommendedName>
</protein>
<comment type="caution">
    <text evidence="11">The sequence shown here is derived from an EMBL/GenBank/DDBJ whole genome shotgun (WGS) entry which is preliminary data.</text>
</comment>
<accession>A0AAN7VEG8</accession>
<dbReference type="GO" id="GO:0022841">
    <property type="term" value="F:potassium ion leak channel activity"/>
    <property type="evidence" value="ECO:0007669"/>
    <property type="project" value="TreeGrafter"/>
</dbReference>
<feature type="domain" description="Potassium channel" evidence="10">
    <location>
        <begin position="86"/>
        <end position="143"/>
    </location>
</feature>
<dbReference type="AlphaFoldDB" id="A0AAN7VEG8"/>
<dbReference type="SUPFAM" id="SSF81324">
    <property type="entry name" value="Voltage-gated potassium channels"/>
    <property type="match status" value="2"/>
</dbReference>
<dbReference type="Gene3D" id="1.10.287.70">
    <property type="match status" value="1"/>
</dbReference>